<gene>
    <name evidence="5" type="ORF">MNBD_GAMMA21-1839</name>
</gene>
<dbReference type="Pfam" id="PF01839">
    <property type="entry name" value="FG-GAP"/>
    <property type="match status" value="1"/>
</dbReference>
<dbReference type="PROSITE" id="PS51257">
    <property type="entry name" value="PROKAR_LIPOPROTEIN"/>
    <property type="match status" value="1"/>
</dbReference>
<dbReference type="SUPFAM" id="SSF69318">
    <property type="entry name" value="Integrin alpha N-terminal domain"/>
    <property type="match status" value="1"/>
</dbReference>
<evidence type="ECO:0000313" key="5">
    <source>
        <dbReference type="EMBL" id="VAX01083.1"/>
    </source>
</evidence>
<sequence>MRVLLLFATFSLLLGTGCTRTSSTQVDSSQKINELEGNFNATLTDDDQFGRSVANIGDLESDGVTDLAVGVPFADDGGTDRGAVWVLFMDDNGQVDVQQKISNTEGGFSGGLDNDDQFGISVTAIGDLNDDGVIDLVVVSPGMMMGNGSRCVMGTLFKQ</sequence>
<keyword evidence="3" id="KW-0378">Hydrolase</keyword>
<evidence type="ECO:0000256" key="1">
    <source>
        <dbReference type="ARBA" id="ARBA00022729"/>
    </source>
</evidence>
<dbReference type="SMART" id="SM00191">
    <property type="entry name" value="Int_alpha"/>
    <property type="match status" value="2"/>
</dbReference>
<name>A0A3B1AM67_9ZZZZ</name>
<evidence type="ECO:0000256" key="3">
    <source>
        <dbReference type="ARBA" id="ARBA00022801"/>
    </source>
</evidence>
<dbReference type="Gene3D" id="2.130.10.130">
    <property type="entry name" value="Integrin alpha, N-terminal"/>
    <property type="match status" value="1"/>
</dbReference>
<dbReference type="PROSITE" id="PS51470">
    <property type="entry name" value="FG_GAP"/>
    <property type="match status" value="1"/>
</dbReference>
<protein>
    <submittedName>
        <fullName evidence="5">Uncharacterized protein</fullName>
    </submittedName>
</protein>
<accession>A0A3B1AM67</accession>
<organism evidence="5">
    <name type="scientific">hydrothermal vent metagenome</name>
    <dbReference type="NCBI Taxonomy" id="652676"/>
    <lineage>
        <taxon>unclassified sequences</taxon>
        <taxon>metagenomes</taxon>
        <taxon>ecological metagenomes</taxon>
    </lineage>
</organism>
<evidence type="ECO:0000256" key="2">
    <source>
        <dbReference type="ARBA" id="ARBA00022737"/>
    </source>
</evidence>
<dbReference type="PRINTS" id="PR01185">
    <property type="entry name" value="INTEGRINA"/>
</dbReference>
<dbReference type="GO" id="GO:0007155">
    <property type="term" value="P:cell adhesion"/>
    <property type="evidence" value="ECO:0007669"/>
    <property type="project" value="InterPro"/>
</dbReference>
<dbReference type="InterPro" id="IPR013517">
    <property type="entry name" value="FG-GAP"/>
</dbReference>
<dbReference type="InterPro" id="IPR013519">
    <property type="entry name" value="Int_alpha_beta-p"/>
</dbReference>
<proteinExistence type="predicted"/>
<evidence type="ECO:0000256" key="4">
    <source>
        <dbReference type="ARBA" id="ARBA00023180"/>
    </source>
</evidence>
<dbReference type="PANTHER" id="PTHR23221:SF7">
    <property type="entry name" value="PHOSPHATIDYLINOSITOL-GLYCAN-SPECIFIC PHOSPHOLIPASE D"/>
    <property type="match status" value="1"/>
</dbReference>
<dbReference type="GO" id="GO:0008305">
    <property type="term" value="C:integrin complex"/>
    <property type="evidence" value="ECO:0007669"/>
    <property type="project" value="InterPro"/>
</dbReference>
<reference evidence="5" key="1">
    <citation type="submission" date="2018-06" db="EMBL/GenBank/DDBJ databases">
        <authorList>
            <person name="Zhirakovskaya E."/>
        </authorList>
    </citation>
    <scope>NUCLEOTIDE SEQUENCE</scope>
</reference>
<dbReference type="EMBL" id="UOFR01000082">
    <property type="protein sequence ID" value="VAX01083.1"/>
    <property type="molecule type" value="Genomic_DNA"/>
</dbReference>
<keyword evidence="4" id="KW-0325">Glycoprotein</keyword>
<dbReference type="InterPro" id="IPR028994">
    <property type="entry name" value="Integrin_alpha_N"/>
</dbReference>
<keyword evidence="2" id="KW-0677">Repeat</keyword>
<dbReference type="InterPro" id="IPR000413">
    <property type="entry name" value="Integrin_alpha"/>
</dbReference>
<keyword evidence="1" id="KW-0732">Signal</keyword>
<dbReference type="GO" id="GO:0016787">
    <property type="term" value="F:hydrolase activity"/>
    <property type="evidence" value="ECO:0007669"/>
    <property type="project" value="UniProtKB-KW"/>
</dbReference>
<dbReference type="AlphaFoldDB" id="A0A3B1AM67"/>
<dbReference type="PANTHER" id="PTHR23221">
    <property type="entry name" value="GLYCOSYLPHOSPHATIDYLINOSITOL PHOSPHOLIPASE D"/>
    <property type="match status" value="1"/>
</dbReference>